<organism evidence="1 2">
    <name type="scientific">Leptospira weilii str. 2006001855</name>
    <dbReference type="NCBI Taxonomy" id="996804"/>
    <lineage>
        <taxon>Bacteria</taxon>
        <taxon>Pseudomonadati</taxon>
        <taxon>Spirochaetota</taxon>
        <taxon>Spirochaetia</taxon>
        <taxon>Leptospirales</taxon>
        <taxon>Leptospiraceae</taxon>
        <taxon>Leptospira</taxon>
    </lineage>
</organism>
<name>M6FQ76_9LEPT</name>
<dbReference type="Proteomes" id="UP000012101">
    <property type="component" value="Unassembled WGS sequence"/>
</dbReference>
<dbReference type="EMBL" id="AFJM02000009">
    <property type="protein sequence ID" value="EMM74620.1"/>
    <property type="molecule type" value="Genomic_DNA"/>
</dbReference>
<accession>M6FQ76</accession>
<comment type="caution">
    <text evidence="1">The sequence shown here is derived from an EMBL/GenBank/DDBJ whole genome shotgun (WGS) entry which is preliminary data.</text>
</comment>
<gene>
    <name evidence="1" type="ORF">LEP1GSC038_4434</name>
</gene>
<reference evidence="1 2" key="1">
    <citation type="submission" date="2013-01" db="EMBL/GenBank/DDBJ databases">
        <authorList>
            <person name="Harkins D.M."/>
            <person name="Durkin A.S."/>
            <person name="Brinkac L.M."/>
            <person name="Haft D.H."/>
            <person name="Selengut J.D."/>
            <person name="Sanka R."/>
            <person name="DePew J."/>
            <person name="Purushe J."/>
            <person name="Hospenthal D.R."/>
            <person name="Murray C.K."/>
            <person name="Pimentel G."/>
            <person name="Wasfy M."/>
            <person name="Vinetz J.M."/>
            <person name="Sutton G.G."/>
            <person name="Nierman W.C."/>
            <person name="Fouts D.E."/>
        </authorList>
    </citation>
    <scope>NUCLEOTIDE SEQUENCE [LARGE SCALE GENOMIC DNA]</scope>
    <source>
        <strain evidence="1 2">2006001855</strain>
    </source>
</reference>
<sequence>MKRPEIKIEDVAFMIPKVGSWSEFEENIPGDRTRTRKQMTALKF</sequence>
<protein>
    <submittedName>
        <fullName evidence="1">Uncharacterized protein</fullName>
    </submittedName>
</protein>
<dbReference type="AlphaFoldDB" id="M6FQ76"/>
<evidence type="ECO:0000313" key="2">
    <source>
        <dbReference type="Proteomes" id="UP000012101"/>
    </source>
</evidence>
<proteinExistence type="predicted"/>
<evidence type="ECO:0000313" key="1">
    <source>
        <dbReference type="EMBL" id="EMM74620.1"/>
    </source>
</evidence>